<sequence length="498" mass="52754">MTAPETFPTQTHYLNGEPYHSDTSTFTIYNPATGVPSAEVFTASPSDIEHAINTSLAAFDAWSKTPSIERSRILLRAVSLLRARNNDIARIETLDTGKAYVETSTVDIATGADVLEYFAGVAMGLAGEGKMIPLRDNAWIYTRKEPLGVCVGIGAWNYPIQIALWKCAPALAAGNTFIFKPSEVTPLTASILASILTEAGLPPGVFNVIHGGATVGAALCSHPRVAKVSFTGQPSTGISVYTAAAKTLKPVTLELAGKSPFIVFADADLTAAVDCCLTANFFSTGQVCTNGTRVFVHSSIMGEFTSLLVQKAKECIRAGDPLDPATNFGPLVSKQHYEKVVAYIRHGVDVDKASLLLGGTSVSLPPPFDSGFFLPPTIFTDCTDAMKIVREEIFGPVACLLSFETLDEAIARANDTELGLAAGVFTKDLDIAHRVVAKVNAGICWINTWGESPAQMPVGGWGFSGLGVENGVEALDAFTRNKSVLVENGSVVPAFAKL</sequence>
<dbReference type="EMBL" id="VXIS01000085">
    <property type="protein sequence ID" value="KAA8906818.1"/>
    <property type="molecule type" value="Genomic_DNA"/>
</dbReference>
<dbReference type="Proteomes" id="UP000326924">
    <property type="component" value="Unassembled WGS sequence"/>
</dbReference>
<dbReference type="InterPro" id="IPR015590">
    <property type="entry name" value="Aldehyde_DH_dom"/>
</dbReference>
<dbReference type="Gene3D" id="3.40.605.10">
    <property type="entry name" value="Aldehyde Dehydrogenase, Chain A, domain 1"/>
    <property type="match status" value="1"/>
</dbReference>
<dbReference type="SUPFAM" id="SSF53720">
    <property type="entry name" value="ALDH-like"/>
    <property type="match status" value="1"/>
</dbReference>
<gene>
    <name evidence="8" type="ORF">FN846DRAFT_947902</name>
</gene>
<dbReference type="GO" id="GO:0046872">
    <property type="term" value="F:metal ion binding"/>
    <property type="evidence" value="ECO:0007669"/>
    <property type="project" value="UniProtKB-KW"/>
</dbReference>
<dbReference type="InterPro" id="IPR016162">
    <property type="entry name" value="Ald_DH_N"/>
</dbReference>
<dbReference type="PANTHER" id="PTHR11699">
    <property type="entry name" value="ALDEHYDE DEHYDROGENASE-RELATED"/>
    <property type="match status" value="1"/>
</dbReference>
<evidence type="ECO:0000256" key="4">
    <source>
        <dbReference type="ARBA" id="ARBA00023027"/>
    </source>
</evidence>
<evidence type="ECO:0000313" key="8">
    <source>
        <dbReference type="EMBL" id="KAA8906818.1"/>
    </source>
</evidence>
<evidence type="ECO:0000313" key="9">
    <source>
        <dbReference type="Proteomes" id="UP000326924"/>
    </source>
</evidence>
<proteinExistence type="inferred from homology"/>
<dbReference type="GO" id="GO:0004029">
    <property type="term" value="F:aldehyde dehydrogenase (NAD+) activity"/>
    <property type="evidence" value="ECO:0007669"/>
    <property type="project" value="UniProtKB-EC"/>
</dbReference>
<evidence type="ECO:0000259" key="7">
    <source>
        <dbReference type="Pfam" id="PF00171"/>
    </source>
</evidence>
<accession>A0A5J5EYR9</accession>
<dbReference type="FunFam" id="3.40.605.10:FF:000007">
    <property type="entry name" value="NAD/NADP-dependent betaine aldehyde dehydrogenase"/>
    <property type="match status" value="1"/>
</dbReference>
<evidence type="ECO:0000256" key="2">
    <source>
        <dbReference type="ARBA" id="ARBA00022723"/>
    </source>
</evidence>
<dbReference type="NCBIfam" id="NF009725">
    <property type="entry name" value="PRK13252.1"/>
    <property type="match status" value="1"/>
</dbReference>
<keyword evidence="2" id="KW-0479">Metal-binding</keyword>
<comment type="similarity">
    <text evidence="1">Belongs to the aldehyde dehydrogenase family.</text>
</comment>
<reference evidence="8 9" key="1">
    <citation type="submission" date="2019-09" db="EMBL/GenBank/DDBJ databases">
        <title>Draft genome of the ectomycorrhizal ascomycete Sphaerosporella brunnea.</title>
        <authorList>
            <consortium name="DOE Joint Genome Institute"/>
            <person name="Benucci G.M."/>
            <person name="Marozzi G."/>
            <person name="Antonielli L."/>
            <person name="Sanchez S."/>
            <person name="Marco P."/>
            <person name="Wang X."/>
            <person name="Falini L.B."/>
            <person name="Barry K."/>
            <person name="Haridas S."/>
            <person name="Lipzen A."/>
            <person name="Labutti K."/>
            <person name="Grigoriev I.V."/>
            <person name="Murat C."/>
            <person name="Martin F."/>
            <person name="Albertini E."/>
            <person name="Donnini D."/>
            <person name="Bonito G."/>
        </authorList>
    </citation>
    <scope>NUCLEOTIDE SEQUENCE [LARGE SCALE GENOMIC DNA]</scope>
    <source>
        <strain evidence="8 9">Sb_GMNB300</strain>
    </source>
</reference>
<keyword evidence="3" id="KW-0560">Oxidoreductase</keyword>
<organism evidence="8 9">
    <name type="scientific">Sphaerosporella brunnea</name>
    <dbReference type="NCBI Taxonomy" id="1250544"/>
    <lineage>
        <taxon>Eukaryota</taxon>
        <taxon>Fungi</taxon>
        <taxon>Dikarya</taxon>
        <taxon>Ascomycota</taxon>
        <taxon>Pezizomycotina</taxon>
        <taxon>Pezizomycetes</taxon>
        <taxon>Pezizales</taxon>
        <taxon>Pyronemataceae</taxon>
        <taxon>Sphaerosporella</taxon>
    </lineage>
</organism>
<feature type="domain" description="Aldehyde dehydrogenase" evidence="7">
    <location>
        <begin position="21"/>
        <end position="484"/>
    </location>
</feature>
<dbReference type="InterPro" id="IPR016161">
    <property type="entry name" value="Ald_DH/histidinol_DH"/>
</dbReference>
<evidence type="ECO:0000256" key="3">
    <source>
        <dbReference type="ARBA" id="ARBA00023002"/>
    </source>
</evidence>
<dbReference type="PROSITE" id="PS00070">
    <property type="entry name" value="ALDEHYDE_DEHYDR_CYS"/>
    <property type="match status" value="1"/>
</dbReference>
<dbReference type="EC" id="1.2.1.3" evidence="5"/>
<dbReference type="InParanoid" id="A0A5J5EYR9"/>
<dbReference type="Gene3D" id="3.40.309.10">
    <property type="entry name" value="Aldehyde Dehydrogenase, Chain A, domain 2"/>
    <property type="match status" value="1"/>
</dbReference>
<evidence type="ECO:0000256" key="1">
    <source>
        <dbReference type="ARBA" id="ARBA00009986"/>
    </source>
</evidence>
<protein>
    <recommendedName>
        <fullName evidence="5">aldehyde dehydrogenase (NAD(+))</fullName>
        <ecNumber evidence="5">1.2.1.3</ecNumber>
    </recommendedName>
</protein>
<dbReference type="OrthoDB" id="310895at2759"/>
<comment type="catalytic activity">
    <reaction evidence="6">
        <text>an aldehyde + NAD(+) + H2O = a carboxylate + NADH + 2 H(+)</text>
        <dbReference type="Rhea" id="RHEA:16185"/>
        <dbReference type="ChEBI" id="CHEBI:15377"/>
        <dbReference type="ChEBI" id="CHEBI:15378"/>
        <dbReference type="ChEBI" id="CHEBI:17478"/>
        <dbReference type="ChEBI" id="CHEBI:29067"/>
        <dbReference type="ChEBI" id="CHEBI:57540"/>
        <dbReference type="ChEBI" id="CHEBI:57945"/>
        <dbReference type="EC" id="1.2.1.3"/>
    </reaction>
</comment>
<name>A0A5J5EYR9_9PEZI</name>
<evidence type="ECO:0000256" key="5">
    <source>
        <dbReference type="ARBA" id="ARBA00024226"/>
    </source>
</evidence>
<comment type="caution">
    <text evidence="8">The sequence shown here is derived from an EMBL/GenBank/DDBJ whole genome shotgun (WGS) entry which is preliminary data.</text>
</comment>
<keyword evidence="4" id="KW-0520">NAD</keyword>
<evidence type="ECO:0000256" key="6">
    <source>
        <dbReference type="ARBA" id="ARBA00049194"/>
    </source>
</evidence>
<dbReference type="FunFam" id="3.40.309.10:FF:000014">
    <property type="entry name" value="NAD/NADP-dependent betaine aldehyde dehydrogenase"/>
    <property type="match status" value="1"/>
</dbReference>
<dbReference type="AlphaFoldDB" id="A0A5J5EYR9"/>
<dbReference type="InterPro" id="IPR016163">
    <property type="entry name" value="Ald_DH_C"/>
</dbReference>
<keyword evidence="9" id="KW-1185">Reference proteome</keyword>
<dbReference type="InterPro" id="IPR016160">
    <property type="entry name" value="Ald_DH_CS_CYS"/>
</dbReference>
<dbReference type="Pfam" id="PF00171">
    <property type="entry name" value="Aldedh"/>
    <property type="match status" value="1"/>
</dbReference>